<keyword evidence="2 6" id="KW-0489">Methyltransferase</keyword>
<dbReference type="EMBL" id="CP037423">
    <property type="protein sequence ID" value="QDV42698.1"/>
    <property type="molecule type" value="Genomic_DNA"/>
</dbReference>
<evidence type="ECO:0000256" key="5">
    <source>
        <dbReference type="SAM" id="MobiDB-lite"/>
    </source>
</evidence>
<gene>
    <name evidence="6" type="primary">ubiE_1</name>
    <name evidence="6" type="ORF">Enr13x_25480</name>
</gene>
<dbReference type="GO" id="GO:0009234">
    <property type="term" value="P:menaquinone biosynthetic process"/>
    <property type="evidence" value="ECO:0007669"/>
    <property type="project" value="UniProtKB-KW"/>
</dbReference>
<dbReference type="GO" id="GO:0043770">
    <property type="term" value="F:demethylmenaquinone methyltransferase activity"/>
    <property type="evidence" value="ECO:0007669"/>
    <property type="project" value="UniProtKB-EC"/>
</dbReference>
<reference evidence="6 7" key="1">
    <citation type="submission" date="2019-03" db="EMBL/GenBank/DDBJ databases">
        <title>Deep-cultivation of Planctomycetes and their phenomic and genomic characterization uncovers novel biology.</title>
        <authorList>
            <person name="Wiegand S."/>
            <person name="Jogler M."/>
            <person name="Boedeker C."/>
            <person name="Pinto D."/>
            <person name="Vollmers J."/>
            <person name="Rivas-Marin E."/>
            <person name="Kohn T."/>
            <person name="Peeters S.H."/>
            <person name="Heuer A."/>
            <person name="Rast P."/>
            <person name="Oberbeckmann S."/>
            <person name="Bunk B."/>
            <person name="Jeske O."/>
            <person name="Meyerdierks A."/>
            <person name="Storesund J.E."/>
            <person name="Kallscheuer N."/>
            <person name="Luecker S."/>
            <person name="Lage O.M."/>
            <person name="Pohl T."/>
            <person name="Merkel B.J."/>
            <person name="Hornburger P."/>
            <person name="Mueller R.-W."/>
            <person name="Bruemmer F."/>
            <person name="Labrenz M."/>
            <person name="Spormann A.M."/>
            <person name="Op den Camp H."/>
            <person name="Overmann J."/>
            <person name="Amann R."/>
            <person name="Jetten M.S.M."/>
            <person name="Mascher T."/>
            <person name="Medema M.H."/>
            <person name="Devos D.P."/>
            <person name="Kaster A.-K."/>
            <person name="Ovreas L."/>
            <person name="Rohde M."/>
            <person name="Galperin M.Y."/>
            <person name="Jogler C."/>
        </authorList>
    </citation>
    <scope>NUCLEOTIDE SEQUENCE [LARGE SCALE GENOMIC DNA]</scope>
    <source>
        <strain evidence="6 7">Enr13</strain>
    </source>
</reference>
<evidence type="ECO:0000313" key="6">
    <source>
        <dbReference type="EMBL" id="QDV42698.1"/>
    </source>
</evidence>
<dbReference type="AlphaFoldDB" id="A0A518HPC7"/>
<dbReference type="InterPro" id="IPR029063">
    <property type="entry name" value="SAM-dependent_MTases_sf"/>
</dbReference>
<accession>A0A518HPC7</accession>
<protein>
    <submittedName>
        <fullName evidence="6">Demethylmenaquinone methyltransferase</fullName>
        <ecNumber evidence="6">2.1.1.163</ecNumber>
    </submittedName>
</protein>
<name>A0A518HPC7_9BACT</name>
<keyword evidence="3 6" id="KW-0808">Transferase</keyword>
<dbReference type="KEGG" id="snep:Enr13x_25480"/>
<organism evidence="6 7">
    <name type="scientific">Stieleria neptunia</name>
    <dbReference type="NCBI Taxonomy" id="2527979"/>
    <lineage>
        <taxon>Bacteria</taxon>
        <taxon>Pseudomonadati</taxon>
        <taxon>Planctomycetota</taxon>
        <taxon>Planctomycetia</taxon>
        <taxon>Pirellulales</taxon>
        <taxon>Pirellulaceae</taxon>
        <taxon>Stieleria</taxon>
    </lineage>
</organism>
<evidence type="ECO:0000256" key="3">
    <source>
        <dbReference type="ARBA" id="ARBA00022679"/>
    </source>
</evidence>
<dbReference type="PROSITE" id="PS51608">
    <property type="entry name" value="SAM_MT_UBIE"/>
    <property type="match status" value="1"/>
</dbReference>
<dbReference type="Gene3D" id="3.40.50.150">
    <property type="entry name" value="Vaccinia Virus protein VP39"/>
    <property type="match status" value="1"/>
</dbReference>
<dbReference type="Pfam" id="PF01209">
    <property type="entry name" value="Ubie_methyltran"/>
    <property type="match status" value="1"/>
</dbReference>
<keyword evidence="1" id="KW-0474">Menaquinone biosynthesis</keyword>
<dbReference type="SUPFAM" id="SSF53335">
    <property type="entry name" value="S-adenosyl-L-methionine-dependent methyltransferases"/>
    <property type="match status" value="1"/>
</dbReference>
<dbReference type="Proteomes" id="UP000319004">
    <property type="component" value="Chromosome"/>
</dbReference>
<dbReference type="GO" id="GO:0032259">
    <property type="term" value="P:methylation"/>
    <property type="evidence" value="ECO:0007669"/>
    <property type="project" value="UniProtKB-KW"/>
</dbReference>
<keyword evidence="4" id="KW-0949">S-adenosyl-L-methionine</keyword>
<dbReference type="PANTHER" id="PTHR43591:SF24">
    <property type="entry name" value="2-METHOXY-6-POLYPRENYL-1,4-BENZOQUINOL METHYLASE, MITOCHONDRIAL"/>
    <property type="match status" value="1"/>
</dbReference>
<dbReference type="CDD" id="cd02440">
    <property type="entry name" value="AdoMet_MTases"/>
    <property type="match status" value="1"/>
</dbReference>
<feature type="region of interest" description="Disordered" evidence="5">
    <location>
        <begin position="1"/>
        <end position="22"/>
    </location>
</feature>
<evidence type="ECO:0000313" key="7">
    <source>
        <dbReference type="Proteomes" id="UP000319004"/>
    </source>
</evidence>
<evidence type="ECO:0000256" key="4">
    <source>
        <dbReference type="ARBA" id="ARBA00022691"/>
    </source>
</evidence>
<evidence type="ECO:0000256" key="1">
    <source>
        <dbReference type="ARBA" id="ARBA00022428"/>
    </source>
</evidence>
<sequence>MVAQDDASLTRTTFPPLHESNPLPSEQIYETLFVRQLFNEMSATYGTVNLISSFGFCRRWRRQCLAQLSMPKSSTVIDLMTGMGELCPGVEARIGPGGKIVAVDNSPVMCHKARENHDGRLTCELEIREEDALCSQVPDASADVVLSSFGLKTFSSEQTTRLAHEVHRILKPGGTFSFIEISVPPSRWLRTPYLFYLNKLIPVIGRILMGNPDNYRMLGVYTVAFGNCGSAVTAFQAAGLNTSLRSYFWGCATGLVGEKPNPSRAATSQT</sequence>
<dbReference type="EC" id="2.1.1.163" evidence="6"/>
<dbReference type="InterPro" id="IPR004033">
    <property type="entry name" value="UbiE/COQ5_MeTrFase"/>
</dbReference>
<evidence type="ECO:0000256" key="2">
    <source>
        <dbReference type="ARBA" id="ARBA00022603"/>
    </source>
</evidence>
<dbReference type="PANTHER" id="PTHR43591">
    <property type="entry name" value="METHYLTRANSFERASE"/>
    <property type="match status" value="1"/>
</dbReference>
<proteinExistence type="predicted"/>
<keyword evidence="7" id="KW-1185">Reference proteome</keyword>